<reference evidence="1" key="1">
    <citation type="submission" date="2022-11" db="EMBL/GenBank/DDBJ databases">
        <authorList>
            <person name="Petersen C."/>
        </authorList>
    </citation>
    <scope>NUCLEOTIDE SEQUENCE</scope>
    <source>
        <strain evidence="1">IBT 30069</strain>
    </source>
</reference>
<reference evidence="1" key="2">
    <citation type="journal article" date="2023" name="IMA Fungus">
        <title>Comparative genomic study of the Penicillium genus elucidates a diverse pangenome and 15 lateral gene transfer events.</title>
        <authorList>
            <person name="Petersen C."/>
            <person name="Sorensen T."/>
            <person name="Nielsen M.R."/>
            <person name="Sondergaard T.E."/>
            <person name="Sorensen J.L."/>
            <person name="Fitzpatrick D.A."/>
            <person name="Frisvad J.C."/>
            <person name="Nielsen K.L."/>
        </authorList>
    </citation>
    <scope>NUCLEOTIDE SEQUENCE</scope>
    <source>
        <strain evidence="1">IBT 30069</strain>
    </source>
</reference>
<gene>
    <name evidence="1" type="ORF">N7456_013251</name>
</gene>
<evidence type="ECO:0000313" key="2">
    <source>
        <dbReference type="Proteomes" id="UP001149165"/>
    </source>
</evidence>
<name>A0A9W9EL97_9EURO</name>
<proteinExistence type="predicted"/>
<dbReference type="OrthoDB" id="3431997at2759"/>
<comment type="caution">
    <text evidence="1">The sequence shown here is derived from an EMBL/GenBank/DDBJ whole genome shotgun (WGS) entry which is preliminary data.</text>
</comment>
<dbReference type="EMBL" id="JAPQKH010000008">
    <property type="protein sequence ID" value="KAJ5083824.1"/>
    <property type="molecule type" value="Genomic_DNA"/>
</dbReference>
<keyword evidence="2" id="KW-1185">Reference proteome</keyword>
<organism evidence="1 2">
    <name type="scientific">Penicillium angulare</name>
    <dbReference type="NCBI Taxonomy" id="116970"/>
    <lineage>
        <taxon>Eukaryota</taxon>
        <taxon>Fungi</taxon>
        <taxon>Dikarya</taxon>
        <taxon>Ascomycota</taxon>
        <taxon>Pezizomycotina</taxon>
        <taxon>Eurotiomycetes</taxon>
        <taxon>Eurotiomycetidae</taxon>
        <taxon>Eurotiales</taxon>
        <taxon>Aspergillaceae</taxon>
        <taxon>Penicillium</taxon>
    </lineage>
</organism>
<dbReference type="Proteomes" id="UP001149165">
    <property type="component" value="Unassembled WGS sequence"/>
</dbReference>
<sequence length="216" mass="25142">MASETNRSNSIESEHPHLDEDQSSRLYIIYRKPFRRHYEVKSSVDQLIYYGEVSSFTRGKPDIILHRGTSANAPVVAASKIIKLSGNFKLALGNPDDVNNVQWEDMTKDSWKQRTYRFEVNMPDQTRRVFLWKRTRMSIDGSTHSWRSRNYKLVDERTKELVAVLTNKRSLSEGSKLQIKEDHGEWFDRVILLAYISIHEKLRRRDNQNAAVAAGS</sequence>
<protein>
    <submittedName>
        <fullName evidence="1">Uncharacterized protein</fullName>
    </submittedName>
</protein>
<accession>A0A9W9EL97</accession>
<dbReference type="AlphaFoldDB" id="A0A9W9EL97"/>
<evidence type="ECO:0000313" key="1">
    <source>
        <dbReference type="EMBL" id="KAJ5083824.1"/>
    </source>
</evidence>